<dbReference type="KEGG" id="asui:ASUIS_0998"/>
<dbReference type="PANTHER" id="PTHR35841:SF1">
    <property type="entry name" value="PHOSPHONATES-BINDING PERIPLASMIC PROTEIN"/>
    <property type="match status" value="1"/>
</dbReference>
<dbReference type="SUPFAM" id="SSF53850">
    <property type="entry name" value="Periplasmic binding protein-like II"/>
    <property type="match status" value="1"/>
</dbReference>
<organism evidence="1 2">
    <name type="scientific">Arcobacter suis CECT 7833</name>
    <dbReference type="NCBI Taxonomy" id="663365"/>
    <lineage>
        <taxon>Bacteria</taxon>
        <taxon>Pseudomonadati</taxon>
        <taxon>Campylobacterota</taxon>
        <taxon>Epsilonproteobacteria</taxon>
        <taxon>Campylobacterales</taxon>
        <taxon>Arcobacteraceae</taxon>
        <taxon>Arcobacter</taxon>
    </lineage>
</organism>
<gene>
    <name evidence="1" type="ORF">ASUIS_0998</name>
</gene>
<evidence type="ECO:0000313" key="2">
    <source>
        <dbReference type="Proteomes" id="UP000263040"/>
    </source>
</evidence>
<dbReference type="PANTHER" id="PTHR35841">
    <property type="entry name" value="PHOSPHONATES-BINDING PERIPLASMIC PROTEIN"/>
    <property type="match status" value="1"/>
</dbReference>
<sequence length="276" mass="31255">MKKTIMLGAVAYDAKVVPIWDIIRDYYNDNNLRLDYVLFSNYEAQVEALNKGMIDVAWNTNVAWVRMLHLTQNKAKALLMRDTDIDFKSIFIAKTNKNINSISDLKGKRFGLGSKDSAQAAILPYEFLKQEGLNPLKDLKLVRFNSDLGKHGDTGKSEFDILDAILKDEIDAGAIGSTTWIRIIEEGLFPEGEITAFYASAGYCHCNFTVMPNADEKMCENFTNMMLSQDPNNPIIKKMMIMEGLNKWVKVTNKELEGYEVLAKAMKDQNLLENSI</sequence>
<protein>
    <submittedName>
        <fullName evidence="1">Phosphonate ABC transporter, periplasmic substrate-binding protein</fullName>
    </submittedName>
</protein>
<evidence type="ECO:0000313" key="1">
    <source>
        <dbReference type="EMBL" id="AXX89486.1"/>
    </source>
</evidence>
<dbReference type="Gene3D" id="3.40.190.10">
    <property type="entry name" value="Periplasmic binding protein-like II"/>
    <property type="match status" value="2"/>
</dbReference>
<reference evidence="1 2" key="1">
    <citation type="submission" date="2018-08" db="EMBL/GenBank/DDBJ databases">
        <title>Complete genome of the Arcobacter suis type strain LMG 26152.</title>
        <authorList>
            <person name="Miller W.G."/>
            <person name="Yee E."/>
            <person name="Bono J.L."/>
        </authorList>
    </citation>
    <scope>NUCLEOTIDE SEQUENCE [LARGE SCALE GENOMIC DNA]</scope>
    <source>
        <strain evidence="1 2">CECT 7833</strain>
    </source>
</reference>
<proteinExistence type="predicted"/>
<dbReference type="AlphaFoldDB" id="A0AAD0SQ99"/>
<dbReference type="RefSeq" id="WP_118886032.1">
    <property type="nucleotide sequence ID" value="NZ_CP032100.1"/>
</dbReference>
<accession>A0AAD0SQ99</accession>
<dbReference type="Proteomes" id="UP000263040">
    <property type="component" value="Chromosome"/>
</dbReference>
<name>A0AAD0SQ99_9BACT</name>
<dbReference type="EMBL" id="CP032100">
    <property type="protein sequence ID" value="AXX89486.1"/>
    <property type="molecule type" value="Genomic_DNA"/>
</dbReference>
<dbReference type="Pfam" id="PF12974">
    <property type="entry name" value="Phosphonate-bd"/>
    <property type="match status" value="1"/>
</dbReference>
<keyword evidence="2" id="KW-1185">Reference proteome</keyword>